<dbReference type="AlphaFoldDB" id="A0A6I6ULA4"/>
<name>A0A6I6ULA4_9BACI</name>
<dbReference type="Gene3D" id="3.90.470.20">
    <property type="entry name" value="4'-phosphopantetheinyl transferase domain"/>
    <property type="match status" value="2"/>
</dbReference>
<evidence type="ECO:0000256" key="2">
    <source>
        <dbReference type="ARBA" id="ARBA00022679"/>
    </source>
</evidence>
<dbReference type="EMBL" id="CP047394">
    <property type="protein sequence ID" value="QHE60379.1"/>
    <property type="molecule type" value="Genomic_DNA"/>
</dbReference>
<dbReference type="GO" id="GO:0008897">
    <property type="term" value="F:holo-[acyl-carrier-protein] synthase activity"/>
    <property type="evidence" value="ECO:0007669"/>
    <property type="project" value="InterPro"/>
</dbReference>
<organism evidence="4 5">
    <name type="scientific">Rossellomorea vietnamensis</name>
    <dbReference type="NCBI Taxonomy" id="218284"/>
    <lineage>
        <taxon>Bacteria</taxon>
        <taxon>Bacillati</taxon>
        <taxon>Bacillota</taxon>
        <taxon>Bacilli</taxon>
        <taxon>Bacillales</taxon>
        <taxon>Bacillaceae</taxon>
        <taxon>Rossellomorea</taxon>
    </lineage>
</organism>
<dbReference type="InterPro" id="IPR050559">
    <property type="entry name" value="P-Pant_transferase_sf"/>
</dbReference>
<protein>
    <submittedName>
        <fullName evidence="4">4'-phosphopantetheinyl transferase superfamily protein</fullName>
    </submittedName>
</protein>
<dbReference type="PANTHER" id="PTHR12215:SF10">
    <property type="entry name" value="L-AMINOADIPATE-SEMIALDEHYDE DEHYDROGENASE-PHOSPHOPANTETHEINYL TRANSFERASE"/>
    <property type="match status" value="1"/>
</dbReference>
<dbReference type="KEGG" id="bvq:FHE72_04480"/>
<sequence>MIELYIFNTSTFESHITSTCLSKRSTLSVLSHDIIRFLISRKVNMNPREIKIEEDKYGKKFVDEKVGVHFNISYSGDWMLIGMSRSPIGVDIERIRTIDYRNISRHFSLCEQHCIHGINQSVAEREFFRIWTGKESFVKYMGTGLKMPLHSFSIPTQPGLGYVDTGCEDIKPRLLSFELGGEYSISVCF</sequence>
<keyword evidence="2 4" id="KW-0808">Transferase</keyword>
<dbReference type="Pfam" id="PF01648">
    <property type="entry name" value="ACPS"/>
    <property type="match status" value="1"/>
</dbReference>
<dbReference type="InterPro" id="IPR008278">
    <property type="entry name" value="4-PPantetheinyl_Trfase_dom"/>
</dbReference>
<dbReference type="GO" id="GO:0000287">
    <property type="term" value="F:magnesium ion binding"/>
    <property type="evidence" value="ECO:0007669"/>
    <property type="project" value="InterPro"/>
</dbReference>
<dbReference type="PANTHER" id="PTHR12215">
    <property type="entry name" value="PHOSPHOPANTETHEINE TRANSFERASE"/>
    <property type="match status" value="1"/>
</dbReference>
<evidence type="ECO:0000256" key="1">
    <source>
        <dbReference type="ARBA" id="ARBA00010990"/>
    </source>
</evidence>
<evidence type="ECO:0000313" key="4">
    <source>
        <dbReference type="EMBL" id="QHE60379.1"/>
    </source>
</evidence>
<gene>
    <name evidence="4" type="ORF">FHE72_04480</name>
</gene>
<proteinExistence type="inferred from homology"/>
<dbReference type="GO" id="GO:0019878">
    <property type="term" value="P:lysine biosynthetic process via aminoadipic acid"/>
    <property type="evidence" value="ECO:0007669"/>
    <property type="project" value="TreeGrafter"/>
</dbReference>
<reference evidence="4 5" key="1">
    <citation type="submission" date="2019-06" db="EMBL/GenBank/DDBJ databases">
        <title>An operon consisting of a P-type ATPase gene and a transcriptional regular gene given the different cadmium resistance in Bacillus vietamensis 151-6 and Bacillus marisflavi 151-25.</title>
        <authorList>
            <person name="Yu X."/>
        </authorList>
    </citation>
    <scope>NUCLEOTIDE SEQUENCE [LARGE SCALE GENOMIC DNA]</scope>
    <source>
        <strain evidence="4 5">151-6</strain>
    </source>
</reference>
<evidence type="ECO:0000313" key="5">
    <source>
        <dbReference type="Proteomes" id="UP000465062"/>
    </source>
</evidence>
<dbReference type="GO" id="GO:0005829">
    <property type="term" value="C:cytosol"/>
    <property type="evidence" value="ECO:0007669"/>
    <property type="project" value="TreeGrafter"/>
</dbReference>
<feature type="domain" description="4'-phosphopantetheinyl transferase" evidence="3">
    <location>
        <begin position="87"/>
        <end position="188"/>
    </location>
</feature>
<dbReference type="SUPFAM" id="SSF56214">
    <property type="entry name" value="4'-phosphopantetheinyl transferase"/>
    <property type="match status" value="2"/>
</dbReference>
<comment type="similarity">
    <text evidence="1">Belongs to the P-Pant transferase superfamily. Gsp/Sfp/HetI/AcpT family.</text>
</comment>
<accession>A0A6I6ULA4</accession>
<dbReference type="Proteomes" id="UP000465062">
    <property type="component" value="Chromosome"/>
</dbReference>
<evidence type="ECO:0000259" key="3">
    <source>
        <dbReference type="Pfam" id="PF01648"/>
    </source>
</evidence>
<dbReference type="RefSeq" id="WP_159361356.1">
    <property type="nucleotide sequence ID" value="NZ_CP047394.1"/>
</dbReference>
<dbReference type="InterPro" id="IPR037143">
    <property type="entry name" value="4-PPantetheinyl_Trfase_dom_sf"/>
</dbReference>